<dbReference type="EMBL" id="CAUEEQ010078358">
    <property type="protein sequence ID" value="CAJ0967537.1"/>
    <property type="molecule type" value="Genomic_DNA"/>
</dbReference>
<evidence type="ECO:0000259" key="1">
    <source>
        <dbReference type="PROSITE" id="PS51406"/>
    </source>
</evidence>
<evidence type="ECO:0000313" key="2">
    <source>
        <dbReference type="EMBL" id="CAJ0967537.1"/>
    </source>
</evidence>
<dbReference type="InterPro" id="IPR002181">
    <property type="entry name" value="Fibrinogen_a/b/g_C_dom"/>
</dbReference>
<reference evidence="2" key="1">
    <citation type="submission" date="2023-07" db="EMBL/GenBank/DDBJ databases">
        <authorList>
            <person name="Stuckert A."/>
        </authorList>
    </citation>
    <scope>NUCLEOTIDE SEQUENCE</scope>
</reference>
<proteinExistence type="predicted"/>
<dbReference type="InterPro" id="IPR036056">
    <property type="entry name" value="Fibrinogen-like_C"/>
</dbReference>
<accession>A0ABN9MLA8</accession>
<keyword evidence="3" id="KW-1185">Reference proteome</keyword>
<organism evidence="2 3">
    <name type="scientific">Ranitomeya imitator</name>
    <name type="common">mimic poison frog</name>
    <dbReference type="NCBI Taxonomy" id="111125"/>
    <lineage>
        <taxon>Eukaryota</taxon>
        <taxon>Metazoa</taxon>
        <taxon>Chordata</taxon>
        <taxon>Craniata</taxon>
        <taxon>Vertebrata</taxon>
        <taxon>Euteleostomi</taxon>
        <taxon>Amphibia</taxon>
        <taxon>Batrachia</taxon>
        <taxon>Anura</taxon>
        <taxon>Neobatrachia</taxon>
        <taxon>Hyloidea</taxon>
        <taxon>Dendrobatidae</taxon>
        <taxon>Dendrobatinae</taxon>
        <taxon>Ranitomeya</taxon>
    </lineage>
</organism>
<dbReference type="PANTHER" id="PTHR19143">
    <property type="entry name" value="FIBRINOGEN/TENASCIN/ANGIOPOEITIN"/>
    <property type="match status" value="1"/>
</dbReference>
<evidence type="ECO:0000313" key="3">
    <source>
        <dbReference type="Proteomes" id="UP001176940"/>
    </source>
</evidence>
<gene>
    <name evidence="2" type="ORF">RIMI_LOCUS22264854</name>
</gene>
<dbReference type="InterPro" id="IPR050373">
    <property type="entry name" value="Fibrinogen_C-term_domain"/>
</dbReference>
<dbReference type="NCBIfam" id="NF040941">
    <property type="entry name" value="GGGWT_bact"/>
    <property type="match status" value="1"/>
</dbReference>
<dbReference type="Pfam" id="PF00147">
    <property type="entry name" value="Fibrinogen_C"/>
    <property type="match status" value="1"/>
</dbReference>
<dbReference type="PANTHER" id="PTHR19143:SF225">
    <property type="entry name" value="MICROFIBRIL-ASSOCIATED GLYCOPROTEIN 4"/>
    <property type="match status" value="1"/>
</dbReference>
<dbReference type="Gene3D" id="3.90.215.10">
    <property type="entry name" value="Gamma Fibrinogen, chain A, domain 1"/>
    <property type="match status" value="1"/>
</dbReference>
<dbReference type="PROSITE" id="PS51406">
    <property type="entry name" value="FIBRINOGEN_C_2"/>
    <property type="match status" value="1"/>
</dbReference>
<dbReference type="InterPro" id="IPR014716">
    <property type="entry name" value="Fibrinogen_a/b/g_C_1"/>
</dbReference>
<dbReference type="SUPFAM" id="SSF56496">
    <property type="entry name" value="Fibrinogen C-terminal domain-like"/>
    <property type="match status" value="1"/>
</dbReference>
<dbReference type="Proteomes" id="UP001176940">
    <property type="component" value="Unassembled WGS sequence"/>
</dbReference>
<name>A0ABN9MLA8_9NEOB</name>
<dbReference type="SMART" id="SM00186">
    <property type="entry name" value="FBG"/>
    <property type="match status" value="1"/>
</dbReference>
<comment type="caution">
    <text evidence="2">The sequence shown here is derived from an EMBL/GenBank/DDBJ whole genome shotgun (WGS) entry which is preliminary data.</text>
</comment>
<protein>
    <recommendedName>
        <fullName evidence="1">Fibrinogen C-terminal domain-containing protein</fullName>
    </recommendedName>
</protein>
<sequence length="220" mass="24530">MESGYVTPGSAPLNQSSLDTCRDTCHPLDCSDVFAQGLTSDGVYLIYPGGLSSPPVPVYCDMSSDGGPWTVFQKRFDGSVDFYRGWKEYKKGFGNANGEYWLGLQNIHLLTQKRSYYLRVDLVDFDNDARYGIYDTFSLSPFAIDQEEDGYKLYIGAFKDGDPNKPIGDSLKTQNEMKFSTHDNDRDNSAGNCAASFRGASWYNACHMANLNGLYLKGKK</sequence>
<feature type="domain" description="Fibrinogen C-terminal" evidence="1">
    <location>
        <begin position="21"/>
        <end position="220"/>
    </location>
</feature>
<dbReference type="CDD" id="cd00087">
    <property type="entry name" value="FReD"/>
    <property type="match status" value="1"/>
</dbReference>